<dbReference type="FunFam" id="1.10.8.60:FF:000025">
    <property type="entry name" value="Katanin p60 ATPase-containing subunit A1"/>
    <property type="match status" value="1"/>
</dbReference>
<dbReference type="CDD" id="cd21748">
    <property type="entry name" value="Kp60-NTD"/>
    <property type="match status" value="1"/>
</dbReference>
<dbReference type="Gene3D" id="1.10.8.60">
    <property type="match status" value="1"/>
</dbReference>
<evidence type="ECO:0000256" key="6">
    <source>
        <dbReference type="ARBA" id="ARBA00023212"/>
    </source>
</evidence>
<dbReference type="FunFam" id="1.20.58.80:FF:000003">
    <property type="entry name" value="Katanin p60 ATPase-containing subunit A1"/>
    <property type="match status" value="1"/>
</dbReference>
<keyword evidence="8" id="KW-0132">Cell division</keyword>
<dbReference type="Gene3D" id="3.40.50.300">
    <property type="entry name" value="P-loop containing nucleotide triphosphate hydrolases"/>
    <property type="match status" value="1"/>
</dbReference>
<accession>A0A8C9Y490</accession>
<proteinExistence type="inferred from homology"/>
<feature type="binding site" evidence="8">
    <location>
        <begin position="201"/>
        <end position="208"/>
    </location>
    <ligand>
        <name>ATP</name>
        <dbReference type="ChEBI" id="CHEBI:30616"/>
    </ligand>
</feature>
<evidence type="ECO:0000256" key="8">
    <source>
        <dbReference type="HAMAP-Rule" id="MF_03023"/>
    </source>
</evidence>
<dbReference type="InterPro" id="IPR015415">
    <property type="entry name" value="Spast_Vps4_C"/>
</dbReference>
<dbReference type="GO" id="GO:0008568">
    <property type="term" value="F:microtubule severing ATPase activity"/>
    <property type="evidence" value="ECO:0007669"/>
    <property type="project" value="UniProtKB-EC"/>
</dbReference>
<dbReference type="InterPro" id="IPR048611">
    <property type="entry name" value="KATNA1_MIT"/>
</dbReference>
<reference evidence="10" key="2">
    <citation type="submission" date="2025-09" db="UniProtKB">
        <authorList>
            <consortium name="Ensembl"/>
        </authorList>
    </citation>
    <scope>IDENTIFICATION</scope>
</reference>
<protein>
    <recommendedName>
        <fullName evidence="8">Katanin p60 ATPase-containing subunit A1</fullName>
        <shortName evidence="8">Katanin p60 subunit A1</shortName>
        <ecNumber evidence="8">5.6.1.1</ecNumber>
    </recommendedName>
    <alternativeName>
        <fullName evidence="8">p60 katanin</fullName>
    </alternativeName>
</protein>
<dbReference type="Pfam" id="PF09336">
    <property type="entry name" value="Vps4_C"/>
    <property type="match status" value="1"/>
</dbReference>
<dbReference type="SMART" id="SM00382">
    <property type="entry name" value="AAA"/>
    <property type="match status" value="1"/>
</dbReference>
<dbReference type="InterPro" id="IPR048612">
    <property type="entry name" value="KTNA1_AAA_dom"/>
</dbReference>
<dbReference type="Gene3D" id="1.20.58.80">
    <property type="entry name" value="Phosphotransferase system, lactose/cellobiose-type IIA subunit"/>
    <property type="match status" value="1"/>
</dbReference>
<comment type="subunit">
    <text evidence="8">Can homooligomerize into hexameric rings, which may be promoted by interaction with microtubules. Interacts with KATNB1, which may serve as a targeting subunit.</text>
</comment>
<evidence type="ECO:0000256" key="2">
    <source>
        <dbReference type="ARBA" id="ARBA00022490"/>
    </source>
</evidence>
<keyword evidence="5 8" id="KW-0067">ATP-binding</keyword>
<evidence type="ECO:0000256" key="1">
    <source>
        <dbReference type="ARBA" id="ARBA00004186"/>
    </source>
</evidence>
<dbReference type="GO" id="GO:0051301">
    <property type="term" value="P:cell division"/>
    <property type="evidence" value="ECO:0007669"/>
    <property type="project" value="UniProtKB-KW"/>
</dbReference>
<keyword evidence="4 8" id="KW-0547">Nucleotide-binding</keyword>
<dbReference type="GO" id="GO:0000922">
    <property type="term" value="C:spindle pole"/>
    <property type="evidence" value="ECO:0007669"/>
    <property type="project" value="UniProtKB-SubCell"/>
</dbReference>
<dbReference type="Pfam" id="PF17862">
    <property type="entry name" value="AAA_lid_3"/>
    <property type="match status" value="1"/>
</dbReference>
<dbReference type="GO" id="GO:0005524">
    <property type="term" value="F:ATP binding"/>
    <property type="evidence" value="ECO:0007669"/>
    <property type="project" value="UniProtKB-KW"/>
</dbReference>
<dbReference type="AlphaFoldDB" id="A0A8C9Y490"/>
<dbReference type="SUPFAM" id="SSF52540">
    <property type="entry name" value="P-loop containing nucleoside triphosphate hydrolases"/>
    <property type="match status" value="1"/>
</dbReference>
<dbReference type="PANTHER" id="PTHR23074:SF65">
    <property type="entry name" value="KATANIN P60 ATPASE-CONTAINING SUBUNIT A-LIKE 1"/>
    <property type="match status" value="1"/>
</dbReference>
<evidence type="ECO:0000259" key="9">
    <source>
        <dbReference type="SMART" id="SM00382"/>
    </source>
</evidence>
<name>A0A8C9Y490_SANLU</name>
<keyword evidence="2 8" id="KW-0963">Cytoplasm</keyword>
<dbReference type="InterPro" id="IPR003960">
    <property type="entry name" value="ATPase_AAA_CS"/>
</dbReference>
<evidence type="ECO:0000313" key="10">
    <source>
        <dbReference type="Ensembl" id="ENSSLUP00000018614.1"/>
    </source>
</evidence>
<gene>
    <name evidence="10" type="primary">katnal1</name>
    <name evidence="8" type="synonym">KATNA1</name>
</gene>
<feature type="domain" description="AAA+ ATPase" evidence="9">
    <location>
        <begin position="193"/>
        <end position="335"/>
    </location>
</feature>
<dbReference type="EC" id="5.6.1.1" evidence="8"/>
<organism evidence="10 11">
    <name type="scientific">Sander lucioperca</name>
    <name type="common">Pike-perch</name>
    <name type="synonym">Perca lucioperca</name>
    <dbReference type="NCBI Taxonomy" id="283035"/>
    <lineage>
        <taxon>Eukaryota</taxon>
        <taxon>Metazoa</taxon>
        <taxon>Chordata</taxon>
        <taxon>Craniata</taxon>
        <taxon>Vertebrata</taxon>
        <taxon>Euteleostomi</taxon>
        <taxon>Actinopterygii</taxon>
        <taxon>Neopterygii</taxon>
        <taxon>Teleostei</taxon>
        <taxon>Neoteleostei</taxon>
        <taxon>Acanthomorphata</taxon>
        <taxon>Eupercaria</taxon>
        <taxon>Perciformes</taxon>
        <taxon>Percoidei</taxon>
        <taxon>Percidae</taxon>
        <taxon>Luciopercinae</taxon>
        <taxon>Sander</taxon>
    </lineage>
</organism>
<keyword evidence="11" id="KW-1185">Reference proteome</keyword>
<dbReference type="GO" id="GO:0016887">
    <property type="term" value="F:ATP hydrolysis activity"/>
    <property type="evidence" value="ECO:0007669"/>
    <property type="project" value="InterPro"/>
</dbReference>
<dbReference type="PROSITE" id="PS00674">
    <property type="entry name" value="AAA"/>
    <property type="match status" value="1"/>
</dbReference>
<keyword evidence="7 8" id="KW-0413">Isomerase</keyword>
<dbReference type="InterPro" id="IPR003959">
    <property type="entry name" value="ATPase_AAA_core"/>
</dbReference>
<evidence type="ECO:0000256" key="3">
    <source>
        <dbReference type="ARBA" id="ARBA00022701"/>
    </source>
</evidence>
<dbReference type="Pfam" id="PF00004">
    <property type="entry name" value="AAA"/>
    <property type="match status" value="1"/>
</dbReference>
<dbReference type="InterPro" id="IPR027417">
    <property type="entry name" value="P-loop_NTPase"/>
</dbReference>
<comment type="activity regulation">
    <text evidence="8">ATPase activity is stimulated by microtubules, which promote homooligomerization. ATP-dependent microtubule severing is stimulated by interaction with KATNB1.</text>
</comment>
<dbReference type="InterPro" id="IPR003593">
    <property type="entry name" value="AAA+_ATPase"/>
</dbReference>
<comment type="catalytic activity">
    <reaction evidence="8">
        <text>n ATP + n H2O + a microtubule = n ADP + n phosphate + (n+1) alpha/beta tubulin heterodimers.</text>
        <dbReference type="EC" id="5.6.1.1"/>
    </reaction>
</comment>
<comment type="function">
    <text evidence="8">Catalytic subunit of a complex which severs microtubules in an ATP-dependent manner. Microtubule severing may promote rapid reorganization of cellular microtubule arrays and the release of microtubules from the centrosome following nucleation.</text>
</comment>
<evidence type="ECO:0000256" key="7">
    <source>
        <dbReference type="ARBA" id="ARBA00023235"/>
    </source>
</evidence>
<dbReference type="Pfam" id="PF21126">
    <property type="entry name" value="KATNA1_MIT"/>
    <property type="match status" value="1"/>
</dbReference>
<evidence type="ECO:0000256" key="4">
    <source>
        <dbReference type="ARBA" id="ARBA00022741"/>
    </source>
</evidence>
<dbReference type="PANTHER" id="PTHR23074">
    <property type="entry name" value="AAA DOMAIN-CONTAINING"/>
    <property type="match status" value="1"/>
</dbReference>
<evidence type="ECO:0000313" key="11">
    <source>
        <dbReference type="Proteomes" id="UP000694568"/>
    </source>
</evidence>
<keyword evidence="6 8" id="KW-0206">Cytoskeleton</keyword>
<dbReference type="GO" id="GO:0051013">
    <property type="term" value="P:microtubule severing"/>
    <property type="evidence" value="ECO:0007669"/>
    <property type="project" value="UniProtKB-UniRule"/>
</dbReference>
<dbReference type="GO" id="GO:0005737">
    <property type="term" value="C:cytoplasm"/>
    <property type="evidence" value="ECO:0007669"/>
    <property type="project" value="UniProtKB-SubCell"/>
</dbReference>
<dbReference type="InterPro" id="IPR028596">
    <property type="entry name" value="KATNA1"/>
</dbReference>
<dbReference type="CDD" id="cd19522">
    <property type="entry name" value="RecA-like_KTNA1"/>
    <property type="match status" value="1"/>
</dbReference>
<dbReference type="InterPro" id="IPR050304">
    <property type="entry name" value="MT-severing_AAA_ATPase"/>
</dbReference>
<keyword evidence="8" id="KW-0498">Mitosis</keyword>
<dbReference type="Ensembl" id="ENSSLUT00000019201.1">
    <property type="protein sequence ID" value="ENSSLUP00000018614.1"/>
    <property type="gene ID" value="ENSSLUG00000008644.1"/>
</dbReference>
<dbReference type="HAMAP" id="MF_03023">
    <property type="entry name" value="Katanin_p60_A1"/>
    <property type="match status" value="1"/>
</dbReference>
<keyword evidence="8" id="KW-0131">Cell cycle</keyword>
<dbReference type="GO" id="GO:0008017">
    <property type="term" value="F:microtubule binding"/>
    <property type="evidence" value="ECO:0007669"/>
    <property type="project" value="UniProtKB-UniRule"/>
</dbReference>
<dbReference type="FunFam" id="3.40.50.300:FF:000159">
    <property type="entry name" value="Katanin p60 ATPase-containing subunit A1"/>
    <property type="match status" value="1"/>
</dbReference>
<keyword evidence="3 8" id="KW-0493">Microtubule</keyword>
<comment type="subcellular location">
    <subcellularLocation>
        <location evidence="1 8">Cytoplasm</location>
        <location evidence="1 8">Cytoskeleton</location>
        <location evidence="1 8">Spindle</location>
    </subcellularLocation>
    <subcellularLocation>
        <location evidence="8">Cytoplasm</location>
    </subcellularLocation>
    <subcellularLocation>
        <location evidence="8">Cytoplasm</location>
        <location evidence="8">Cytoskeleton</location>
        <location evidence="8">Microtubule organizing center</location>
        <location evidence="8">Centrosome</location>
    </subcellularLocation>
    <subcellularLocation>
        <location evidence="8">Cytoplasm</location>
        <location evidence="8">Cytoskeleton</location>
        <location evidence="8">Spindle pole</location>
    </subcellularLocation>
    <text evidence="8">Predominantly cytoplasmic. Also localized to the interphase centrosome and the mitotic spindle poles. Enhanced recruitment to the mitotic spindle poles requires microtubules and interaction with KATNB1.</text>
</comment>
<dbReference type="InterPro" id="IPR041569">
    <property type="entry name" value="AAA_lid_3"/>
</dbReference>
<dbReference type="GeneTree" id="ENSGT00940000156630"/>
<sequence>MNLAEICDNAKKGREYALLGNYDSSIVYYQGVIQQIHKHCQSLRDPAIKVKWQQVRQELTEEYEQVKGIMGTLESFKSERPVDILAPQSEERPEDPAVWPPPTPAEHRCVCVCVCVCVCGKKGGGEGDVEQRKFDGTGYDSDLVDSLERDIVSRNPNVHWDDIADLEDAKKLLREAVVLPMWMPDFFKGIRRPWKGVLMVGPPGTGKTMLAKAVATECGTTFFNVSSSTLTSKYRGESEKLVRLLFEMARFYAPTTIFIDEIDSICGRRGTSDEHEASRRVKSELLVQMDGVGGALDSDDPSKMVMVLAATNFPWDIDEALRRRLEKRIYISLPTAIGRVELLKINLREVELADDVDLDFIAEKIEGYSGADITNVCRDASMMAMRRRIQGLSPEEIRALSKDELQMPVTMEDFTLTLKKISKSVSSADLEKYVAWMAEFGSV</sequence>
<comment type="similarity">
    <text evidence="8">Belongs to the AAA ATPase family. Katanin p60 subunit A1 subfamily.</text>
</comment>
<reference evidence="10" key="1">
    <citation type="submission" date="2025-08" db="UniProtKB">
        <authorList>
            <consortium name="Ensembl"/>
        </authorList>
    </citation>
    <scope>IDENTIFICATION</scope>
</reference>
<evidence type="ECO:0000256" key="5">
    <source>
        <dbReference type="ARBA" id="ARBA00022840"/>
    </source>
</evidence>
<dbReference type="GO" id="GO:0005874">
    <property type="term" value="C:microtubule"/>
    <property type="evidence" value="ECO:0007669"/>
    <property type="project" value="UniProtKB-KW"/>
</dbReference>
<dbReference type="GO" id="GO:0005813">
    <property type="term" value="C:centrosome"/>
    <property type="evidence" value="ECO:0007669"/>
    <property type="project" value="UniProtKB-SubCell"/>
</dbReference>
<dbReference type="Proteomes" id="UP000694568">
    <property type="component" value="Unplaced"/>
</dbReference>